<dbReference type="PANTHER" id="PTHR15034:SF5">
    <property type="entry name" value="DEATH DOMAIN-CONTAINING PROTEIN CRADD"/>
    <property type="match status" value="1"/>
</dbReference>
<dbReference type="EMBL" id="CAXITT010000440">
    <property type="protein sequence ID" value="CAL1541577.1"/>
    <property type="molecule type" value="Genomic_DNA"/>
</dbReference>
<evidence type="ECO:0000259" key="1">
    <source>
        <dbReference type="PROSITE" id="PS50209"/>
    </source>
</evidence>
<dbReference type="InterPro" id="IPR001315">
    <property type="entry name" value="CARD"/>
</dbReference>
<dbReference type="GO" id="GO:0070513">
    <property type="term" value="F:death domain binding"/>
    <property type="evidence" value="ECO:0007669"/>
    <property type="project" value="InterPro"/>
</dbReference>
<dbReference type="PANTHER" id="PTHR15034">
    <property type="entry name" value="DEATH DOMAIN-CONTAINING PROTEIN CRADD"/>
    <property type="match status" value="1"/>
</dbReference>
<keyword evidence="3" id="KW-1185">Reference proteome</keyword>
<dbReference type="Gene3D" id="1.10.533.10">
    <property type="entry name" value="Death Domain, Fas"/>
    <property type="match status" value="1"/>
</dbReference>
<gene>
    <name evidence="2" type="ORF">GSLYS_00015183001</name>
</gene>
<dbReference type="AlphaFoldDB" id="A0AAV2I6K1"/>
<protein>
    <recommendedName>
        <fullName evidence="1">CARD domain-containing protein</fullName>
    </recommendedName>
</protein>
<dbReference type="GO" id="GO:0002020">
    <property type="term" value="F:protease binding"/>
    <property type="evidence" value="ECO:0007669"/>
    <property type="project" value="InterPro"/>
</dbReference>
<dbReference type="Pfam" id="PF00619">
    <property type="entry name" value="CARD"/>
    <property type="match status" value="1"/>
</dbReference>
<evidence type="ECO:0000313" key="3">
    <source>
        <dbReference type="Proteomes" id="UP001497497"/>
    </source>
</evidence>
<accession>A0AAV2I6K1</accession>
<dbReference type="PROSITE" id="PS50209">
    <property type="entry name" value="CARD"/>
    <property type="match status" value="1"/>
</dbReference>
<evidence type="ECO:0000313" key="2">
    <source>
        <dbReference type="EMBL" id="CAL1541577.1"/>
    </source>
</evidence>
<dbReference type="SUPFAM" id="SSF47986">
    <property type="entry name" value="DEATH domain"/>
    <property type="match status" value="1"/>
</dbReference>
<comment type="caution">
    <text evidence="2">The sequence shown here is derived from an EMBL/GenBank/DDBJ whole genome shotgun (WGS) entry which is preliminary data.</text>
</comment>
<organism evidence="2 3">
    <name type="scientific">Lymnaea stagnalis</name>
    <name type="common">Great pond snail</name>
    <name type="synonym">Helix stagnalis</name>
    <dbReference type="NCBI Taxonomy" id="6523"/>
    <lineage>
        <taxon>Eukaryota</taxon>
        <taxon>Metazoa</taxon>
        <taxon>Spiralia</taxon>
        <taxon>Lophotrochozoa</taxon>
        <taxon>Mollusca</taxon>
        <taxon>Gastropoda</taxon>
        <taxon>Heterobranchia</taxon>
        <taxon>Euthyneura</taxon>
        <taxon>Panpulmonata</taxon>
        <taxon>Hygrophila</taxon>
        <taxon>Lymnaeoidea</taxon>
        <taxon>Lymnaeidae</taxon>
        <taxon>Lymnaea</taxon>
    </lineage>
</organism>
<reference evidence="2 3" key="1">
    <citation type="submission" date="2024-04" db="EMBL/GenBank/DDBJ databases">
        <authorList>
            <consortium name="Genoscope - CEA"/>
            <person name="William W."/>
        </authorList>
    </citation>
    <scope>NUCLEOTIDE SEQUENCE [LARGE SCALE GENOMIC DNA]</scope>
</reference>
<dbReference type="CDD" id="cd01671">
    <property type="entry name" value="CARD"/>
    <property type="match status" value="1"/>
</dbReference>
<proteinExistence type="predicted"/>
<dbReference type="Proteomes" id="UP001497497">
    <property type="component" value="Unassembled WGS sequence"/>
</dbReference>
<dbReference type="InterPro" id="IPR011029">
    <property type="entry name" value="DEATH-like_dom_sf"/>
</dbReference>
<dbReference type="GO" id="GO:0042981">
    <property type="term" value="P:regulation of apoptotic process"/>
    <property type="evidence" value="ECO:0007669"/>
    <property type="project" value="InterPro"/>
</dbReference>
<name>A0AAV2I6K1_LYMST</name>
<feature type="domain" description="CARD" evidence="1">
    <location>
        <begin position="9"/>
        <end position="99"/>
    </location>
</feature>
<dbReference type="InterPro" id="IPR037939">
    <property type="entry name" value="CRADD"/>
</dbReference>
<sequence>MDRPLSGRLCNRDETRLKQNYVKVKAGIEPRRMIDFLFSKGFLNNDEKELISNKQSREDRAEVLLQRVLHCGPGEGYSIFLQALDEAGYSHLSTLLRCPEQNAMNQAASNAIHKPARH</sequence>